<protein>
    <recommendedName>
        <fullName evidence="4">Bacterial surface antigen (D15) domain-containing protein</fullName>
    </recommendedName>
</protein>
<name>A0A3D8LJ66_9BACT</name>
<proteinExistence type="predicted"/>
<reference evidence="3" key="1">
    <citation type="submission" date="2018-08" db="EMBL/GenBank/DDBJ databases">
        <authorList>
            <person name="Liu Z.-W."/>
            <person name="Du Z.-J."/>
        </authorList>
    </citation>
    <scope>NUCLEOTIDE SEQUENCE [LARGE SCALE GENOMIC DNA]</scope>
    <source>
        <strain evidence="3">H4X</strain>
    </source>
</reference>
<feature type="chain" id="PRO_5017566846" description="Bacterial surface antigen (D15) domain-containing protein" evidence="1">
    <location>
        <begin position="30"/>
        <end position="631"/>
    </location>
</feature>
<accession>A0A3D8LJ66</accession>
<feature type="signal peptide" evidence="1">
    <location>
        <begin position="1"/>
        <end position="29"/>
    </location>
</feature>
<evidence type="ECO:0000313" key="2">
    <source>
        <dbReference type="EMBL" id="RDV17052.1"/>
    </source>
</evidence>
<comment type="caution">
    <text evidence="2">The sequence shown here is derived from an EMBL/GenBank/DDBJ whole genome shotgun (WGS) entry which is preliminary data.</text>
</comment>
<evidence type="ECO:0008006" key="4">
    <source>
        <dbReference type="Google" id="ProtNLM"/>
    </source>
</evidence>
<evidence type="ECO:0000256" key="1">
    <source>
        <dbReference type="SAM" id="SignalP"/>
    </source>
</evidence>
<dbReference type="OrthoDB" id="609711at2"/>
<dbReference type="AlphaFoldDB" id="A0A3D8LJ66"/>
<gene>
    <name evidence="2" type="ORF">DXT99_00595</name>
</gene>
<sequence length="631" mass="72980">MFCSHHFFRCLPLACLIGLLLLLVEVCQAQQATPPLQQDSTLTDTTKQKFDDRVMENLRQMSERKTIMGKLLKAVLVFDRGGEEVYGLDAELIEKEYEKHTYKIVRRIDFMGMKPFGYSVHDTTKAPKNFFEKAGNSLHMRTGRGLIRNKLLFEKDAPLEPLALVESERLLRQTRYILDARIIVNEETTTEDSVDVFVITRDIFSLGGSGSLDPSSGRGRITLRELNFLGQGHQVEGSYRFGITTRPRPWEAAGYYTIENIGRTYITADMAYVDKNFYKEKSVLLRREFFSTNTRYAGALGVNWIEQRIMLAPTSEDTIARYANLGYNQQDVWLGRSFRFKSYNLGYEPRSRLILGLRFTRTDYSIKPSDSFQDNTLVMGSLGYSIRKYYKDRYLFGFGRTEDIPTGTLLSLTTGYEEGDLRDRKYFGASVSMAKYQTDFGYLYGKASYGSFVRDSQWEQGVLQLETLYFTKLSEWGNWKLRQFFWGRGTWGINRNPEELLSINDESGLRGFRSTLLRGSRRVALNYEANLYTPFSLFGFKLATVVFADFAWLSSQSESSPFKGAPYRGYGVGLRFRNEYLSFSTIQFSLSYYPQLPINEEIKAFRIFNTSRPYYDFQDFQFTRPGVADFY</sequence>
<dbReference type="Proteomes" id="UP000256708">
    <property type="component" value="Unassembled WGS sequence"/>
</dbReference>
<dbReference type="EMBL" id="QRGR01000001">
    <property type="protein sequence ID" value="RDV17052.1"/>
    <property type="molecule type" value="Genomic_DNA"/>
</dbReference>
<keyword evidence="3" id="KW-1185">Reference proteome</keyword>
<organism evidence="2 3">
    <name type="scientific">Pontibacter diazotrophicus</name>
    <dbReference type="NCBI Taxonomy" id="1400979"/>
    <lineage>
        <taxon>Bacteria</taxon>
        <taxon>Pseudomonadati</taxon>
        <taxon>Bacteroidota</taxon>
        <taxon>Cytophagia</taxon>
        <taxon>Cytophagales</taxon>
        <taxon>Hymenobacteraceae</taxon>
        <taxon>Pontibacter</taxon>
    </lineage>
</organism>
<keyword evidence="1" id="KW-0732">Signal</keyword>
<evidence type="ECO:0000313" key="3">
    <source>
        <dbReference type="Proteomes" id="UP000256708"/>
    </source>
</evidence>